<feature type="compositionally biased region" description="Basic residues" evidence="1">
    <location>
        <begin position="67"/>
        <end position="77"/>
    </location>
</feature>
<feature type="compositionally biased region" description="Low complexity" evidence="1">
    <location>
        <begin position="78"/>
        <end position="93"/>
    </location>
</feature>
<feature type="compositionally biased region" description="Basic and acidic residues" evidence="1">
    <location>
        <begin position="100"/>
        <end position="111"/>
    </location>
</feature>
<proteinExistence type="predicted"/>
<feature type="signal peptide" evidence="2">
    <location>
        <begin position="1"/>
        <end position="24"/>
    </location>
</feature>
<sequence>MTSSSSSSTKLILHHFLPVLVLRALSPSSPYRRTLPLPSFSCLLPRSVCARKVLPPPGRCEPPFCGRRSRPPSKRTLRSPASTTSSRASPLTAVRRLSQRKSEARSEGSARGELVRFASERRVCGTRSERWRELVAMTARSVESLDFEHGCNERV</sequence>
<accession>A0A2T0AFK4</accession>
<name>A0A2T0AFK4_RHOTO</name>
<evidence type="ECO:0000313" key="3">
    <source>
        <dbReference type="EMBL" id="PRQ76778.1"/>
    </source>
</evidence>
<evidence type="ECO:0000256" key="2">
    <source>
        <dbReference type="SAM" id="SignalP"/>
    </source>
</evidence>
<dbReference type="Proteomes" id="UP000239560">
    <property type="component" value="Unassembled WGS sequence"/>
</dbReference>
<evidence type="ECO:0000313" key="4">
    <source>
        <dbReference type="Proteomes" id="UP000239560"/>
    </source>
</evidence>
<gene>
    <name evidence="3" type="ORF">AAT19DRAFT_12196</name>
</gene>
<protein>
    <submittedName>
        <fullName evidence="3">Uncharacterized protein</fullName>
    </submittedName>
</protein>
<comment type="caution">
    <text evidence="3">The sequence shown here is derived from an EMBL/GenBank/DDBJ whole genome shotgun (WGS) entry which is preliminary data.</text>
</comment>
<feature type="chain" id="PRO_5015627999" evidence="2">
    <location>
        <begin position="25"/>
        <end position="155"/>
    </location>
</feature>
<organism evidence="3 4">
    <name type="scientific">Rhodotorula toruloides</name>
    <name type="common">Yeast</name>
    <name type="synonym">Rhodosporidium toruloides</name>
    <dbReference type="NCBI Taxonomy" id="5286"/>
    <lineage>
        <taxon>Eukaryota</taxon>
        <taxon>Fungi</taxon>
        <taxon>Dikarya</taxon>
        <taxon>Basidiomycota</taxon>
        <taxon>Pucciniomycotina</taxon>
        <taxon>Microbotryomycetes</taxon>
        <taxon>Sporidiobolales</taxon>
        <taxon>Sporidiobolaceae</taxon>
        <taxon>Rhodotorula</taxon>
    </lineage>
</organism>
<evidence type="ECO:0000256" key="1">
    <source>
        <dbReference type="SAM" id="MobiDB-lite"/>
    </source>
</evidence>
<dbReference type="AlphaFoldDB" id="A0A2T0AFK4"/>
<dbReference type="EMBL" id="LCTV02000002">
    <property type="protein sequence ID" value="PRQ76778.1"/>
    <property type="molecule type" value="Genomic_DNA"/>
</dbReference>
<feature type="region of interest" description="Disordered" evidence="1">
    <location>
        <begin position="57"/>
        <end position="111"/>
    </location>
</feature>
<keyword evidence="2" id="KW-0732">Signal</keyword>
<reference evidence="3 4" key="1">
    <citation type="journal article" date="2018" name="Elife">
        <title>Functional genomics of lipid metabolism in the oleaginous yeast Rhodosporidium toruloides.</title>
        <authorList>
            <person name="Coradetti S.T."/>
            <person name="Pinel D."/>
            <person name="Geiselman G."/>
            <person name="Ito M."/>
            <person name="Mondo S."/>
            <person name="Reilly M.C."/>
            <person name="Cheng Y.F."/>
            <person name="Bauer S."/>
            <person name="Grigoriev I."/>
            <person name="Gladden J.M."/>
            <person name="Simmons B.A."/>
            <person name="Brem R."/>
            <person name="Arkin A.P."/>
            <person name="Skerker J.M."/>
        </authorList>
    </citation>
    <scope>NUCLEOTIDE SEQUENCE [LARGE SCALE GENOMIC DNA]</scope>
    <source>
        <strain evidence="3 4">NBRC 0880</strain>
    </source>
</reference>